<evidence type="ECO:0000256" key="2">
    <source>
        <dbReference type="ARBA" id="ARBA00022679"/>
    </source>
</evidence>
<dbReference type="OrthoDB" id="444806at2759"/>
<feature type="non-terminal residue" evidence="8">
    <location>
        <position position="253"/>
    </location>
</feature>
<evidence type="ECO:0000313" key="9">
    <source>
        <dbReference type="Proteomes" id="UP000654075"/>
    </source>
</evidence>
<sequence>VMRTFRRAESERPLLSPAKSSILRASLIRANACRFADRYDVQKPIGEGTFGRVHRCVDNLGRASRAVKRIPIPEDTERHAALKVEVAALVMLDHPHIVRLIEYFVEGNELLLVMELLQGPSLGYRMQEIGRFPEELASRCVRHMLKALFCCHCQGIAHNDVSPENFRFQTEQLHSSLKMVDFGLSAHCLRSQSQPQLAEGDGGSILFAQEHDIWGAGVILFAMLSGTELFPQVSSADPCTCHPAGGPVAHLAR</sequence>
<keyword evidence="5 6" id="KW-0067">ATP-binding</keyword>
<feature type="binding site" evidence="6">
    <location>
        <position position="68"/>
    </location>
    <ligand>
        <name>ATP</name>
        <dbReference type="ChEBI" id="CHEBI:30616"/>
    </ligand>
</feature>
<protein>
    <recommendedName>
        <fullName evidence="7">Protein kinase domain-containing protein</fullName>
    </recommendedName>
</protein>
<dbReference type="AlphaFoldDB" id="A0A813EQX0"/>
<name>A0A813EQX0_POLGL</name>
<evidence type="ECO:0000256" key="5">
    <source>
        <dbReference type="ARBA" id="ARBA00022840"/>
    </source>
</evidence>
<accession>A0A813EQX0</accession>
<keyword evidence="3 6" id="KW-0547">Nucleotide-binding</keyword>
<dbReference type="PROSITE" id="PS00107">
    <property type="entry name" value="PROTEIN_KINASE_ATP"/>
    <property type="match status" value="1"/>
</dbReference>
<reference evidence="8" key="1">
    <citation type="submission" date="2021-02" db="EMBL/GenBank/DDBJ databases">
        <authorList>
            <person name="Dougan E. K."/>
            <person name="Rhodes N."/>
            <person name="Thang M."/>
            <person name="Chan C."/>
        </authorList>
    </citation>
    <scope>NUCLEOTIDE SEQUENCE</scope>
</reference>
<evidence type="ECO:0000313" key="8">
    <source>
        <dbReference type="EMBL" id="CAE8601421.1"/>
    </source>
</evidence>
<dbReference type="GO" id="GO:0004674">
    <property type="term" value="F:protein serine/threonine kinase activity"/>
    <property type="evidence" value="ECO:0007669"/>
    <property type="project" value="UniProtKB-KW"/>
</dbReference>
<dbReference type="Gene3D" id="1.10.510.10">
    <property type="entry name" value="Transferase(Phosphotransferase) domain 1"/>
    <property type="match status" value="1"/>
</dbReference>
<feature type="non-terminal residue" evidence="8">
    <location>
        <position position="1"/>
    </location>
</feature>
<evidence type="ECO:0000256" key="4">
    <source>
        <dbReference type="ARBA" id="ARBA00022777"/>
    </source>
</evidence>
<feature type="domain" description="Protein kinase" evidence="7">
    <location>
        <begin position="39"/>
        <end position="253"/>
    </location>
</feature>
<dbReference type="InterPro" id="IPR017441">
    <property type="entry name" value="Protein_kinase_ATP_BS"/>
</dbReference>
<dbReference type="PROSITE" id="PS50011">
    <property type="entry name" value="PROTEIN_KINASE_DOM"/>
    <property type="match status" value="1"/>
</dbReference>
<dbReference type="PANTHER" id="PTHR24349">
    <property type="entry name" value="SERINE/THREONINE-PROTEIN KINASE"/>
    <property type="match status" value="1"/>
</dbReference>
<dbReference type="SUPFAM" id="SSF56112">
    <property type="entry name" value="Protein kinase-like (PK-like)"/>
    <property type="match status" value="1"/>
</dbReference>
<dbReference type="Pfam" id="PF00069">
    <property type="entry name" value="Pkinase"/>
    <property type="match status" value="1"/>
</dbReference>
<gene>
    <name evidence="8" type="ORF">PGLA1383_LOCUS19715</name>
</gene>
<dbReference type="InterPro" id="IPR000719">
    <property type="entry name" value="Prot_kinase_dom"/>
</dbReference>
<keyword evidence="1" id="KW-0723">Serine/threonine-protein kinase</keyword>
<dbReference type="Proteomes" id="UP000654075">
    <property type="component" value="Unassembled WGS sequence"/>
</dbReference>
<dbReference type="InterPro" id="IPR011009">
    <property type="entry name" value="Kinase-like_dom_sf"/>
</dbReference>
<dbReference type="GO" id="GO:0005524">
    <property type="term" value="F:ATP binding"/>
    <property type="evidence" value="ECO:0007669"/>
    <property type="project" value="UniProtKB-UniRule"/>
</dbReference>
<evidence type="ECO:0000259" key="7">
    <source>
        <dbReference type="PROSITE" id="PS50011"/>
    </source>
</evidence>
<keyword evidence="4" id="KW-0418">Kinase</keyword>
<dbReference type="OMA" id="AICHAEY"/>
<proteinExistence type="predicted"/>
<evidence type="ECO:0000256" key="3">
    <source>
        <dbReference type="ARBA" id="ARBA00022741"/>
    </source>
</evidence>
<evidence type="ECO:0000256" key="6">
    <source>
        <dbReference type="PROSITE-ProRule" id="PRU10141"/>
    </source>
</evidence>
<organism evidence="8 9">
    <name type="scientific">Polarella glacialis</name>
    <name type="common">Dinoflagellate</name>
    <dbReference type="NCBI Taxonomy" id="89957"/>
    <lineage>
        <taxon>Eukaryota</taxon>
        <taxon>Sar</taxon>
        <taxon>Alveolata</taxon>
        <taxon>Dinophyceae</taxon>
        <taxon>Suessiales</taxon>
        <taxon>Suessiaceae</taxon>
        <taxon>Polarella</taxon>
    </lineage>
</organism>
<dbReference type="InterPro" id="IPR050205">
    <property type="entry name" value="CDPK_Ser/Thr_kinases"/>
</dbReference>
<dbReference type="EMBL" id="CAJNNV010013142">
    <property type="protein sequence ID" value="CAE8601421.1"/>
    <property type="molecule type" value="Genomic_DNA"/>
</dbReference>
<evidence type="ECO:0000256" key="1">
    <source>
        <dbReference type="ARBA" id="ARBA00022527"/>
    </source>
</evidence>
<keyword evidence="9" id="KW-1185">Reference proteome</keyword>
<comment type="caution">
    <text evidence="8">The sequence shown here is derived from an EMBL/GenBank/DDBJ whole genome shotgun (WGS) entry which is preliminary data.</text>
</comment>
<keyword evidence="2" id="KW-0808">Transferase</keyword>